<gene>
    <name evidence="1" type="ORF">Airi01_078210</name>
</gene>
<comment type="caution">
    <text evidence="1">The sequence shown here is derived from an EMBL/GenBank/DDBJ whole genome shotgun (WGS) entry which is preliminary data.</text>
</comment>
<evidence type="ECO:0000313" key="1">
    <source>
        <dbReference type="EMBL" id="GLY79554.1"/>
    </source>
</evidence>
<proteinExistence type="predicted"/>
<sequence>MVGARITPGRTRHGLEPAGRRSVVDAFTRARHAAAQEEAPALRALRGQGVDIDALRRVLP</sequence>
<protein>
    <submittedName>
        <fullName evidence="1">Uncharacterized protein</fullName>
    </submittedName>
</protein>
<accession>A0A9W6VTW9</accession>
<dbReference type="EMBL" id="BSTJ01000012">
    <property type="protein sequence ID" value="GLY79554.1"/>
    <property type="molecule type" value="Genomic_DNA"/>
</dbReference>
<name>A0A9W6VTW9_9ACTN</name>
<organism evidence="1 2">
    <name type="scientific">Actinoallomurus iriomotensis</name>
    <dbReference type="NCBI Taxonomy" id="478107"/>
    <lineage>
        <taxon>Bacteria</taxon>
        <taxon>Bacillati</taxon>
        <taxon>Actinomycetota</taxon>
        <taxon>Actinomycetes</taxon>
        <taxon>Streptosporangiales</taxon>
        <taxon>Thermomonosporaceae</taxon>
        <taxon>Actinoallomurus</taxon>
    </lineage>
</organism>
<reference evidence="1" key="1">
    <citation type="submission" date="2023-03" db="EMBL/GenBank/DDBJ databases">
        <title>Actinoallomurus iriomotensis NBRC 103681.</title>
        <authorList>
            <person name="Ichikawa N."/>
            <person name="Sato H."/>
            <person name="Tonouchi N."/>
        </authorList>
    </citation>
    <scope>NUCLEOTIDE SEQUENCE</scope>
    <source>
        <strain evidence="1">NBRC 103681</strain>
    </source>
</reference>
<dbReference type="AlphaFoldDB" id="A0A9W6VTW9"/>
<dbReference type="Proteomes" id="UP001165135">
    <property type="component" value="Unassembled WGS sequence"/>
</dbReference>
<evidence type="ECO:0000313" key="2">
    <source>
        <dbReference type="Proteomes" id="UP001165135"/>
    </source>
</evidence>